<protein>
    <submittedName>
        <fullName evidence="1">Uncharacterized protein</fullName>
    </submittedName>
</protein>
<dbReference type="EMBL" id="OA886710">
    <property type="protein sequence ID" value="CAD7283014.1"/>
    <property type="molecule type" value="Genomic_DNA"/>
</dbReference>
<organism evidence="1">
    <name type="scientific">Notodromas monacha</name>
    <dbReference type="NCBI Taxonomy" id="399045"/>
    <lineage>
        <taxon>Eukaryota</taxon>
        <taxon>Metazoa</taxon>
        <taxon>Ecdysozoa</taxon>
        <taxon>Arthropoda</taxon>
        <taxon>Crustacea</taxon>
        <taxon>Oligostraca</taxon>
        <taxon>Ostracoda</taxon>
        <taxon>Podocopa</taxon>
        <taxon>Podocopida</taxon>
        <taxon>Cypridocopina</taxon>
        <taxon>Cypridoidea</taxon>
        <taxon>Cyprididae</taxon>
        <taxon>Notodromas</taxon>
    </lineage>
</organism>
<dbReference type="EMBL" id="CAJPEX010004673">
    <property type="protein sequence ID" value="CAG0923166.1"/>
    <property type="molecule type" value="Genomic_DNA"/>
</dbReference>
<dbReference type="Proteomes" id="UP000678499">
    <property type="component" value="Unassembled WGS sequence"/>
</dbReference>
<keyword evidence="2" id="KW-1185">Reference proteome</keyword>
<evidence type="ECO:0000313" key="2">
    <source>
        <dbReference type="Proteomes" id="UP000678499"/>
    </source>
</evidence>
<accession>A0A7R9GJ55</accession>
<evidence type="ECO:0000313" key="1">
    <source>
        <dbReference type="EMBL" id="CAD7283014.1"/>
    </source>
</evidence>
<sequence length="166" mass="18434">MDIDLPLPIMQGWKFENGGGCDLRVRNTRNPDRVAMKLLRQRWCHLCLKDDGLEEVLTVVGKPKKKVNWLKFLGLAAGTMSESMEHTFRILCLVMSQVPGKDSIPVDVFNAVYEFMAQLDEVDPGHVSSVVSEMATKANRQNGKLYFTNFDLTSGAGCALTPDSVA</sequence>
<proteinExistence type="predicted"/>
<dbReference type="OrthoDB" id="10067602at2759"/>
<reference evidence="1" key="1">
    <citation type="submission" date="2020-11" db="EMBL/GenBank/DDBJ databases">
        <authorList>
            <person name="Tran Van P."/>
        </authorList>
    </citation>
    <scope>NUCLEOTIDE SEQUENCE</scope>
</reference>
<name>A0A7R9GJ55_9CRUS</name>
<gene>
    <name evidence="1" type="ORF">NMOB1V02_LOCUS10632</name>
</gene>
<dbReference type="AlphaFoldDB" id="A0A7R9GJ55"/>